<sequence length="73" mass="8404">MRKIKNIVFIGQAALGWLVQFATWTIPGLKTDIKEGLGSWPLAVKVLMTIVVFGVFLWSFPYYWFKRSPQKAN</sequence>
<reference evidence="2 3" key="1">
    <citation type="journal article" date="2015" name="BMC Genomics">
        <title>Comparative genomics of Fructobacillus spp. and Leuconostoc spp. reveals niche-specific evolution of Fructobacillus spp.</title>
        <authorList>
            <person name="Endo A."/>
            <person name="Tanizawa Y."/>
            <person name="Tanaka N."/>
            <person name="Maeno S."/>
            <person name="Kumar H."/>
            <person name="Shiwa Y."/>
            <person name="Okada S."/>
            <person name="Yoshikawa H."/>
            <person name="Dicks L."/>
            <person name="Nakagawa J."/>
            <person name="Arita M."/>
        </authorList>
    </citation>
    <scope>NUCLEOTIDE SEQUENCE [LARGE SCALE GENOMIC DNA]</scope>
    <source>
        <strain evidence="2 3">JCM 12225</strain>
    </source>
</reference>
<keyword evidence="1" id="KW-0472">Membrane</keyword>
<accession>A0A0K8MJI5</accession>
<keyword evidence="1" id="KW-1133">Transmembrane helix</keyword>
<organism evidence="2 3">
    <name type="scientific">Fructobacillus ficulneus</name>
    <dbReference type="NCBI Taxonomy" id="157463"/>
    <lineage>
        <taxon>Bacteria</taxon>
        <taxon>Bacillati</taxon>
        <taxon>Bacillota</taxon>
        <taxon>Bacilli</taxon>
        <taxon>Lactobacillales</taxon>
        <taxon>Lactobacillaceae</taxon>
        <taxon>Fructobacillus</taxon>
    </lineage>
</organism>
<protein>
    <submittedName>
        <fullName evidence="2">Carboxylesterase</fullName>
    </submittedName>
</protein>
<proteinExistence type="predicted"/>
<dbReference type="Proteomes" id="UP000253891">
    <property type="component" value="Unassembled WGS sequence"/>
</dbReference>
<dbReference type="AlphaFoldDB" id="A0A0K8MJI5"/>
<gene>
    <name evidence="2" type="ORF">FFIC_280290</name>
</gene>
<keyword evidence="1" id="KW-0812">Transmembrane</keyword>
<evidence type="ECO:0000256" key="1">
    <source>
        <dbReference type="SAM" id="Phobius"/>
    </source>
</evidence>
<feature type="transmembrane region" description="Helical" evidence="1">
    <location>
        <begin position="46"/>
        <end position="65"/>
    </location>
</feature>
<evidence type="ECO:0000313" key="2">
    <source>
        <dbReference type="EMBL" id="GAP00025.1"/>
    </source>
</evidence>
<dbReference type="EMBL" id="DF968005">
    <property type="protein sequence ID" value="GAP00025.1"/>
    <property type="molecule type" value="Genomic_DNA"/>
</dbReference>
<evidence type="ECO:0000313" key="3">
    <source>
        <dbReference type="Proteomes" id="UP000253891"/>
    </source>
</evidence>
<keyword evidence="3" id="KW-1185">Reference proteome</keyword>
<name>A0A0K8MJI5_9LACO</name>
<feature type="transmembrane region" description="Helical" evidence="1">
    <location>
        <begin position="7"/>
        <end position="26"/>
    </location>
</feature>